<name>A0A1I2HD25_9ACTN</name>
<evidence type="ECO:0000256" key="2">
    <source>
        <dbReference type="SAM" id="Phobius"/>
    </source>
</evidence>
<evidence type="ECO:0000313" key="3">
    <source>
        <dbReference type="EMBL" id="SFF26471.1"/>
    </source>
</evidence>
<evidence type="ECO:0000256" key="1">
    <source>
        <dbReference type="SAM" id="MobiDB-lite"/>
    </source>
</evidence>
<gene>
    <name evidence="3" type="ORF">SAMN05216251_110193</name>
</gene>
<dbReference type="AlphaFoldDB" id="A0A1I2HD25"/>
<sequence length="356" mass="37417">MPRRGIGEPVENGGSSMSQGEPAGGAPEPEPPSVTGDDDGHHGHVLVREVLTVITAVVQTLMNLVADLQAWCAQLESRANDAGAVDVRRRRRDLAEHQDRLVAAEALLTTARGKRDAAEELAIVARRMSGEGDRHRPRPAPPLVPVAGDRSAAAVLVADDPQSGATENRLREVDRVLASARRRLDASDTQMAAARAAIGSARPAPADAVPAGATKLSKAKDAATAGDAEAAEDAPEDRKPPAPQWTTWLTVLTGCCLLLLVILAGTSFTYARWEHPGAGVVAVYAVGDLLALAAVVFLSLMVLGTLVERYELSTLGETSLVLAILLVVPVLGVGVWHPEAFGHMGMWGRSLARSLV</sequence>
<keyword evidence="2" id="KW-0472">Membrane</keyword>
<feature type="transmembrane region" description="Helical" evidence="2">
    <location>
        <begin position="319"/>
        <end position="337"/>
    </location>
</feature>
<organism evidence="3 4">
    <name type="scientific">Actinacidiphila alni</name>
    <dbReference type="NCBI Taxonomy" id="380248"/>
    <lineage>
        <taxon>Bacteria</taxon>
        <taxon>Bacillati</taxon>
        <taxon>Actinomycetota</taxon>
        <taxon>Actinomycetes</taxon>
        <taxon>Kitasatosporales</taxon>
        <taxon>Streptomycetaceae</taxon>
        <taxon>Actinacidiphila</taxon>
    </lineage>
</organism>
<dbReference type="Proteomes" id="UP000199323">
    <property type="component" value="Unassembled WGS sequence"/>
</dbReference>
<evidence type="ECO:0000313" key="4">
    <source>
        <dbReference type="Proteomes" id="UP000199323"/>
    </source>
</evidence>
<dbReference type="EMBL" id="FONG01000010">
    <property type="protein sequence ID" value="SFF26471.1"/>
    <property type="molecule type" value="Genomic_DNA"/>
</dbReference>
<keyword evidence="2" id="KW-0812">Transmembrane</keyword>
<feature type="region of interest" description="Disordered" evidence="1">
    <location>
        <begin position="1"/>
        <end position="42"/>
    </location>
</feature>
<reference evidence="3 4" key="1">
    <citation type="submission" date="2016-10" db="EMBL/GenBank/DDBJ databases">
        <authorList>
            <person name="de Groot N.N."/>
        </authorList>
    </citation>
    <scope>NUCLEOTIDE SEQUENCE [LARGE SCALE GENOMIC DNA]</scope>
    <source>
        <strain evidence="3 4">CGMCC 4.3510</strain>
    </source>
</reference>
<feature type="transmembrane region" description="Helical" evidence="2">
    <location>
        <begin position="248"/>
        <end position="270"/>
    </location>
</feature>
<dbReference type="RefSeq" id="WP_093714765.1">
    <property type="nucleotide sequence ID" value="NZ_FONG01000010.1"/>
</dbReference>
<proteinExistence type="predicted"/>
<protein>
    <submittedName>
        <fullName evidence="3">Uncharacterized protein</fullName>
    </submittedName>
</protein>
<feature type="region of interest" description="Disordered" evidence="1">
    <location>
        <begin position="204"/>
        <end position="242"/>
    </location>
</feature>
<keyword evidence="4" id="KW-1185">Reference proteome</keyword>
<accession>A0A1I2HD25</accession>
<feature type="transmembrane region" description="Helical" evidence="2">
    <location>
        <begin position="282"/>
        <end position="307"/>
    </location>
</feature>
<keyword evidence="2" id="KW-1133">Transmembrane helix</keyword>